<dbReference type="EMBL" id="AFWT01000013">
    <property type="protein sequence ID" value="EGV31241.1"/>
    <property type="molecule type" value="Genomic_DNA"/>
</dbReference>
<evidence type="ECO:0000259" key="1">
    <source>
        <dbReference type="PROSITE" id="PS50943"/>
    </source>
</evidence>
<dbReference type="PROSITE" id="PS50943">
    <property type="entry name" value="HTH_CROC1"/>
    <property type="match status" value="1"/>
</dbReference>
<dbReference type="SUPFAM" id="SSF47413">
    <property type="entry name" value="lambda repressor-like DNA-binding domains"/>
    <property type="match status" value="1"/>
</dbReference>
<dbReference type="CDD" id="cd00093">
    <property type="entry name" value="HTH_XRE"/>
    <property type="match status" value="1"/>
</dbReference>
<dbReference type="AlphaFoldDB" id="G2E1E4"/>
<evidence type="ECO:0000313" key="3">
    <source>
        <dbReference type="Proteomes" id="UP000004200"/>
    </source>
</evidence>
<name>G2E1E4_9GAMM</name>
<dbReference type="NCBIfam" id="TIGR02684">
    <property type="entry name" value="dnstrm_HI1420"/>
    <property type="match status" value="1"/>
</dbReference>
<dbReference type="Pfam" id="PF21716">
    <property type="entry name" value="dnstrm_HI1420"/>
    <property type="match status" value="1"/>
</dbReference>
<comment type="caution">
    <text evidence="2">The sequence shown here is derived from an EMBL/GenBank/DDBJ whole genome shotgun (WGS) entry which is preliminary data.</text>
</comment>
<gene>
    <name evidence="2" type="ORF">ThidrDRAFT_2107</name>
</gene>
<dbReference type="Gene3D" id="1.10.260.40">
    <property type="entry name" value="lambda repressor-like DNA-binding domains"/>
    <property type="match status" value="1"/>
</dbReference>
<proteinExistence type="predicted"/>
<dbReference type="InterPro" id="IPR001387">
    <property type="entry name" value="Cro/C1-type_HTH"/>
</dbReference>
<dbReference type="RefSeq" id="WP_007040821.1">
    <property type="nucleotide sequence ID" value="NZ_AFWT01000013.1"/>
</dbReference>
<dbReference type="STRING" id="765913.ThidrDRAFT_2107"/>
<accession>G2E1E4</accession>
<dbReference type="eggNOG" id="COG3636">
    <property type="taxonomic scope" value="Bacteria"/>
</dbReference>
<organism evidence="2 3">
    <name type="scientific">Thiorhodococcus drewsii AZ1</name>
    <dbReference type="NCBI Taxonomy" id="765913"/>
    <lineage>
        <taxon>Bacteria</taxon>
        <taxon>Pseudomonadati</taxon>
        <taxon>Pseudomonadota</taxon>
        <taxon>Gammaproteobacteria</taxon>
        <taxon>Chromatiales</taxon>
        <taxon>Chromatiaceae</taxon>
        <taxon>Thiorhodococcus</taxon>
    </lineage>
</organism>
<dbReference type="InterPro" id="IPR010982">
    <property type="entry name" value="Lambda_DNA-bd_dom_sf"/>
</dbReference>
<dbReference type="PANTHER" id="PTHR40275">
    <property type="entry name" value="SSL7038 PROTEIN"/>
    <property type="match status" value="1"/>
</dbReference>
<protein>
    <submittedName>
        <fullName evidence="2">Addiction module antidote protein</fullName>
    </submittedName>
</protein>
<dbReference type="InterPro" id="IPR014057">
    <property type="entry name" value="HI1420"/>
</dbReference>
<keyword evidence="3" id="KW-1185">Reference proteome</keyword>
<dbReference type="GO" id="GO:0003677">
    <property type="term" value="F:DNA binding"/>
    <property type="evidence" value="ECO:0007669"/>
    <property type="project" value="InterPro"/>
</dbReference>
<feature type="domain" description="HTH cro/C1-type" evidence="1">
    <location>
        <begin position="54"/>
        <end position="97"/>
    </location>
</feature>
<dbReference type="OrthoDB" id="9798416at2"/>
<reference evidence="2 3" key="1">
    <citation type="submission" date="2011-06" db="EMBL/GenBank/DDBJ databases">
        <title>The draft genome of Thiorhodococcus drewsii AZ1.</title>
        <authorList>
            <consortium name="US DOE Joint Genome Institute (JGI-PGF)"/>
            <person name="Lucas S."/>
            <person name="Han J."/>
            <person name="Lapidus A."/>
            <person name="Cheng J.-F."/>
            <person name="Goodwin L."/>
            <person name="Pitluck S."/>
            <person name="Peters L."/>
            <person name="Land M.L."/>
            <person name="Hauser L."/>
            <person name="Vogl K."/>
            <person name="Liu Z."/>
            <person name="Imhoff J."/>
            <person name="Thiel V."/>
            <person name="Frigaard N.-U."/>
            <person name="Bryant D.A."/>
            <person name="Woyke T.J."/>
        </authorList>
    </citation>
    <scope>NUCLEOTIDE SEQUENCE [LARGE SCALE GENOMIC DNA]</scope>
    <source>
        <strain evidence="2 3">AZ1</strain>
    </source>
</reference>
<dbReference type="PATRIC" id="fig|765913.3.peg.2145"/>
<sequence>MTEKIRIADLPEFDMTEHLEDDQAIAEYLTIVLEEDEPALLAAAIGDIARARGMTEIAKASGIAREALYKALRADAKPRFDTINRVCHALGVKLVAQPIDG</sequence>
<dbReference type="PANTHER" id="PTHR40275:SF1">
    <property type="entry name" value="SSL7038 PROTEIN"/>
    <property type="match status" value="1"/>
</dbReference>
<evidence type="ECO:0000313" key="2">
    <source>
        <dbReference type="EMBL" id="EGV31241.1"/>
    </source>
</evidence>
<dbReference type="Proteomes" id="UP000004200">
    <property type="component" value="Unassembled WGS sequence"/>
</dbReference>